<sequence>MTSANSPLKSRHKKASTSLQPKGSPFSSTQLDRQSQIRESFFRAYRKYAKPSWSHAAAAPLSLISKDAHNGDGATVVDSLTALYIMNLREEFEIALNQTIHMDFQMSNVKDQATATPDGETMIRCLGAVLSTCELLGANQTKLLHKAQELGDQLQTSLNFNRSAVPYPWLHFGTNQRDEKKPINLAQAGTLALEFNRLSHWTGNNSYRARVDETSRHIMHNPPAFPGRHSPTSTASNGPPVGKILSWGAKLNSFLEYGIKYWQLAGEPAMYYMMYWQDSVDASIDHLLQWTPRKNQPYLAGYSLARGGHQSDMSQLACFAAGNWMLGGKLIQNEAIFMLGVGMAETCYQSDSSTRDGGGYDKLAEKINN</sequence>
<dbReference type="Proteomes" id="UP000005240">
    <property type="component" value="Unassembled WGS sequence"/>
</dbReference>
<reference evidence="15 16" key="3">
    <citation type="journal article" date="2017" name="G3 (Bethesda)">
        <title>Comparative analysis highlights variable genome content of wheat rusts and divergence of the mating loci.</title>
        <authorList>
            <person name="Cuomo C.A."/>
            <person name="Bakkeren G."/>
            <person name="Khalil H.B."/>
            <person name="Panwar V."/>
            <person name="Joly D."/>
            <person name="Linning R."/>
            <person name="Sakthikumar S."/>
            <person name="Song X."/>
            <person name="Adiconis X."/>
            <person name="Fan L."/>
            <person name="Goldberg J.M."/>
            <person name="Levin J.Z."/>
            <person name="Young S."/>
            <person name="Zeng Q."/>
            <person name="Anikster Y."/>
            <person name="Bruce M."/>
            <person name="Wang M."/>
            <person name="Yin C."/>
            <person name="McCallum B."/>
            <person name="Szabo L.J."/>
            <person name="Hulbert S."/>
            <person name="Chen X."/>
            <person name="Fellers J.P."/>
        </authorList>
    </citation>
    <scope>NUCLEOTIDE SEQUENCE</scope>
    <source>
        <strain evidence="16">Isolate 1-1 / race 1 (BBBD)</strain>
        <strain evidence="15">isolate 1-1 / race 1 (BBBD)</strain>
    </source>
</reference>
<dbReference type="AlphaFoldDB" id="A0A180H3I5"/>
<dbReference type="InterPro" id="IPR036026">
    <property type="entry name" value="Seven-hairpin_glycosidases"/>
</dbReference>
<protein>
    <recommendedName>
        <fullName evidence="12">alpha-1,2-Mannosidase</fullName>
        <ecNumber evidence="12">3.2.1.-</ecNumber>
    </recommendedName>
</protein>
<dbReference type="PANTHER" id="PTHR11742">
    <property type="entry name" value="MANNOSYL-OLIGOSACCHARIDE ALPHA-1,2-MANNOSIDASE-RELATED"/>
    <property type="match status" value="1"/>
</dbReference>
<dbReference type="GO" id="GO:0004571">
    <property type="term" value="F:mannosyl-oligosaccharide 1,2-alpha-mannosidase activity"/>
    <property type="evidence" value="ECO:0007669"/>
    <property type="project" value="UniProtKB-EC"/>
</dbReference>
<organism evidence="14">
    <name type="scientific">Puccinia triticina (isolate 1-1 / race 1 (BBBD))</name>
    <name type="common">Brown leaf rust fungus</name>
    <dbReference type="NCBI Taxonomy" id="630390"/>
    <lineage>
        <taxon>Eukaryota</taxon>
        <taxon>Fungi</taxon>
        <taxon>Dikarya</taxon>
        <taxon>Basidiomycota</taxon>
        <taxon>Pucciniomycotina</taxon>
        <taxon>Pucciniomycetes</taxon>
        <taxon>Pucciniales</taxon>
        <taxon>Pucciniaceae</taxon>
        <taxon>Puccinia</taxon>
    </lineage>
</organism>
<dbReference type="GO" id="GO:0036503">
    <property type="term" value="P:ERAD pathway"/>
    <property type="evidence" value="ECO:0007669"/>
    <property type="project" value="UniProtKB-ARBA"/>
</dbReference>
<dbReference type="GO" id="GO:0005509">
    <property type="term" value="F:calcium ion binding"/>
    <property type="evidence" value="ECO:0007669"/>
    <property type="project" value="InterPro"/>
</dbReference>
<evidence type="ECO:0000256" key="12">
    <source>
        <dbReference type="RuleBase" id="RU361193"/>
    </source>
</evidence>
<dbReference type="STRING" id="630390.A0A180H3I5"/>
<evidence type="ECO:0000256" key="1">
    <source>
        <dbReference type="ARBA" id="ARBA00001913"/>
    </source>
</evidence>
<dbReference type="PRINTS" id="PR00747">
    <property type="entry name" value="GLYHDRLASE47"/>
</dbReference>
<keyword evidence="7" id="KW-0325">Glycoprotein</keyword>
<dbReference type="VEuPathDB" id="FungiDB:PTTG_12186"/>
<evidence type="ECO:0000313" key="16">
    <source>
        <dbReference type="Proteomes" id="UP000005240"/>
    </source>
</evidence>
<evidence type="ECO:0000313" key="15">
    <source>
        <dbReference type="EnsemblFungi" id="PTTG_12186-t43_1-p1"/>
    </source>
</evidence>
<evidence type="ECO:0000256" key="13">
    <source>
        <dbReference type="SAM" id="MobiDB-lite"/>
    </source>
</evidence>
<gene>
    <name evidence="14" type="ORF">PTTG_12186</name>
</gene>
<dbReference type="EC" id="3.2.1.-" evidence="12"/>
<evidence type="ECO:0000256" key="5">
    <source>
        <dbReference type="ARBA" id="ARBA00022801"/>
    </source>
</evidence>
<reference evidence="14" key="1">
    <citation type="submission" date="2009-11" db="EMBL/GenBank/DDBJ databases">
        <authorList>
            <consortium name="The Broad Institute Genome Sequencing Platform"/>
            <person name="Ward D."/>
            <person name="Feldgarden M."/>
            <person name="Earl A."/>
            <person name="Young S.K."/>
            <person name="Zeng Q."/>
            <person name="Koehrsen M."/>
            <person name="Alvarado L."/>
            <person name="Berlin A."/>
            <person name="Bochicchio J."/>
            <person name="Borenstein D."/>
            <person name="Chapman S.B."/>
            <person name="Chen Z."/>
            <person name="Engels R."/>
            <person name="Freedman E."/>
            <person name="Gellesch M."/>
            <person name="Goldberg J."/>
            <person name="Griggs A."/>
            <person name="Gujja S."/>
            <person name="Heilman E."/>
            <person name="Heiman D."/>
            <person name="Hepburn T."/>
            <person name="Howarth C."/>
            <person name="Jen D."/>
            <person name="Larson L."/>
            <person name="Lewis B."/>
            <person name="Mehta T."/>
            <person name="Park D."/>
            <person name="Pearson M."/>
            <person name="Roberts A."/>
            <person name="Saif S."/>
            <person name="Shea T."/>
            <person name="Shenoy N."/>
            <person name="Sisk P."/>
            <person name="Stolte C."/>
            <person name="Sykes S."/>
            <person name="Thomson T."/>
            <person name="Walk T."/>
            <person name="White J."/>
            <person name="Yandava C."/>
            <person name="Izard J."/>
            <person name="Baranova O.V."/>
            <person name="Blanton J.M."/>
            <person name="Tanner A.C."/>
            <person name="Dewhirst F.E."/>
            <person name="Haas B."/>
            <person name="Nusbaum C."/>
            <person name="Birren B."/>
        </authorList>
    </citation>
    <scope>NUCLEOTIDE SEQUENCE [LARGE SCALE GENOMIC DNA]</scope>
    <source>
        <strain evidence="14">1-1 BBBD Race 1</strain>
    </source>
</reference>
<comment type="pathway">
    <text evidence="2">Protein modification; protein glycosylation.</text>
</comment>
<reference evidence="14" key="2">
    <citation type="submission" date="2016-05" db="EMBL/GenBank/DDBJ databases">
        <title>Comparative analysis highlights variable genome content of wheat rusts and divergence of the mating loci.</title>
        <authorList>
            <person name="Cuomo C.A."/>
            <person name="Bakkeren G."/>
            <person name="Szabo L."/>
            <person name="Khalil H."/>
            <person name="Joly D."/>
            <person name="Goldberg J."/>
            <person name="Young S."/>
            <person name="Zeng Q."/>
            <person name="Fellers J."/>
        </authorList>
    </citation>
    <scope>NUCLEOTIDE SEQUENCE [LARGE SCALE GENOMIC DNA]</scope>
    <source>
        <strain evidence="14">1-1 BBBD Race 1</strain>
    </source>
</reference>
<comment type="catalytic activity">
    <reaction evidence="9">
        <text>N(4)-(alpha-D-Man-(1-&gt;2)-alpha-D-Man-(1-&gt;2)-alpha-D-Man-(1-&gt;3)-[alpha-D-Man-(1-&gt;3)-[alpha-D-Man-(1-&gt;2)-alpha-D-Man-(1-&gt;6)]-alpha-D-Man-(1-&gt;6)]-beta-D-Man-(1-&gt;4)-beta-D-GlcNAc-(1-&gt;4)-beta-D-GlcNAc)-L-asparaginyl-[protein] (N-glucan mannose isomer 8A1,2,3B1,3) + 3 H2O = N(4)-(alpha-D-Man-(1-&gt;3)-[alpha-D-Man-(1-&gt;3)-[alpha-D-Man-(1-&gt;6)]-alpha-D-Man-(1-&gt;6)]-beta-D-Man-(1-&gt;4)-beta-D-GlcNAc-(1-&gt;4)-beta-D-GlcNAc)-L-asparaginyl-[protein] (N-glucan mannose isomer 5A1,2) + 3 beta-D-mannose</text>
        <dbReference type="Rhea" id="RHEA:56028"/>
        <dbReference type="Rhea" id="RHEA-COMP:14358"/>
        <dbReference type="Rhea" id="RHEA-COMP:14367"/>
        <dbReference type="ChEBI" id="CHEBI:15377"/>
        <dbReference type="ChEBI" id="CHEBI:28563"/>
        <dbReference type="ChEBI" id="CHEBI:59087"/>
        <dbReference type="ChEBI" id="CHEBI:60628"/>
        <dbReference type="EC" id="3.2.1.113"/>
    </reaction>
</comment>
<comment type="similarity">
    <text evidence="3 12">Belongs to the glycosyl hydrolase 47 family.</text>
</comment>
<proteinExistence type="inferred from homology"/>
<comment type="cofactor">
    <cofactor evidence="1">
        <name>Ca(2+)</name>
        <dbReference type="ChEBI" id="CHEBI:29108"/>
    </cofactor>
</comment>
<dbReference type="EnsemblFungi" id="PTTG_12186-t43_1">
    <property type="protein sequence ID" value="PTTG_12186-t43_1-p1"/>
    <property type="gene ID" value="PTTG_12186"/>
</dbReference>
<keyword evidence="4" id="KW-0732">Signal</keyword>
<reference evidence="15" key="4">
    <citation type="submission" date="2025-05" db="UniProtKB">
        <authorList>
            <consortium name="EnsemblFungi"/>
        </authorList>
    </citation>
    <scope>IDENTIFICATION</scope>
    <source>
        <strain evidence="15">isolate 1-1 / race 1 (BBBD)</strain>
    </source>
</reference>
<comment type="catalytic activity">
    <reaction evidence="10">
        <text>N(4)-(alpha-D-Man-(1-&gt;2)-alpha-D-Man-(1-&gt;2)-alpha-D-Man-(1-&gt;3)-[alpha-D-Man-(1-&gt;2)-alpha-D-Man-(1-&gt;3)-[alpha-D-Man-(1-&gt;2)-alpha-D-Man-(1-&gt;6)]-alpha-D-Man-(1-&gt;6)]-beta-D-Man-(1-&gt;4)-beta-D-GlcNAc-(1-&gt;4)-beta-D-GlcNAc)-L-asparaginyl-[protein] (N-glucan mannose isomer 9A1,2,3B1,2,3) + 4 H2O = N(4)-(alpha-D-Man-(1-&gt;3)-[alpha-D-Man-(1-&gt;3)-[alpha-D-Man-(1-&gt;6)]-alpha-D-Man-(1-&gt;6)]-beta-D-Man-(1-&gt;4)-beta-D-GlcNAc-(1-&gt;4)-beta-D-GlcNAc)-L-asparaginyl-[protein] (N-glucan mannose isomer 5A1,2) + 4 beta-D-mannose</text>
        <dbReference type="Rhea" id="RHEA:56008"/>
        <dbReference type="Rhea" id="RHEA-COMP:14356"/>
        <dbReference type="Rhea" id="RHEA-COMP:14367"/>
        <dbReference type="ChEBI" id="CHEBI:15377"/>
        <dbReference type="ChEBI" id="CHEBI:28563"/>
        <dbReference type="ChEBI" id="CHEBI:59087"/>
        <dbReference type="ChEBI" id="CHEBI:139493"/>
        <dbReference type="EC" id="3.2.1.113"/>
    </reaction>
</comment>
<dbReference type="PANTHER" id="PTHR11742:SF101">
    <property type="entry name" value="MANNOSYL-OLIGOSACCHARIDE ALPHA-1,2-MANNOSIDASE 1B"/>
    <property type="match status" value="1"/>
</dbReference>
<dbReference type="InterPro" id="IPR050749">
    <property type="entry name" value="Glycosyl_Hydrolase_47"/>
</dbReference>
<evidence type="ECO:0000256" key="2">
    <source>
        <dbReference type="ARBA" id="ARBA00004922"/>
    </source>
</evidence>
<dbReference type="InterPro" id="IPR001382">
    <property type="entry name" value="Glyco_hydro_47"/>
</dbReference>
<feature type="disulfide bond" evidence="11">
    <location>
        <begin position="318"/>
        <end position="347"/>
    </location>
</feature>
<name>A0A180H3I5_PUCT1</name>
<evidence type="ECO:0000313" key="14">
    <source>
        <dbReference type="EMBL" id="OAV99371.1"/>
    </source>
</evidence>
<evidence type="ECO:0000256" key="9">
    <source>
        <dbReference type="ARBA" id="ARBA00047669"/>
    </source>
</evidence>
<accession>A0A180H3I5</accession>
<feature type="region of interest" description="Disordered" evidence="13">
    <location>
        <begin position="1"/>
        <end position="32"/>
    </location>
</feature>
<dbReference type="SUPFAM" id="SSF48225">
    <property type="entry name" value="Seven-hairpin glycosidases"/>
    <property type="match status" value="1"/>
</dbReference>
<keyword evidence="16" id="KW-1185">Reference proteome</keyword>
<keyword evidence="5 12" id="KW-0378">Hydrolase</keyword>
<dbReference type="GO" id="GO:0005783">
    <property type="term" value="C:endoplasmic reticulum"/>
    <property type="evidence" value="ECO:0007669"/>
    <property type="project" value="TreeGrafter"/>
</dbReference>
<dbReference type="GO" id="GO:0016020">
    <property type="term" value="C:membrane"/>
    <property type="evidence" value="ECO:0007669"/>
    <property type="project" value="InterPro"/>
</dbReference>
<keyword evidence="8 12" id="KW-0326">Glycosidase</keyword>
<feature type="non-terminal residue" evidence="14">
    <location>
        <position position="369"/>
    </location>
</feature>
<dbReference type="Pfam" id="PF01532">
    <property type="entry name" value="Glyco_hydro_47"/>
    <property type="match status" value="1"/>
</dbReference>
<feature type="compositionally biased region" description="Polar residues" evidence="13">
    <location>
        <begin position="16"/>
        <end position="32"/>
    </location>
</feature>
<evidence type="ECO:0000256" key="11">
    <source>
        <dbReference type="PIRSR" id="PIRSR601382-3"/>
    </source>
</evidence>
<evidence type="ECO:0000256" key="3">
    <source>
        <dbReference type="ARBA" id="ARBA00007658"/>
    </source>
</evidence>
<evidence type="ECO:0000256" key="8">
    <source>
        <dbReference type="ARBA" id="ARBA00023295"/>
    </source>
</evidence>
<dbReference type="InterPro" id="IPR012341">
    <property type="entry name" value="6hp_glycosidase-like_sf"/>
</dbReference>
<dbReference type="OrthoDB" id="8118055at2759"/>
<evidence type="ECO:0000256" key="6">
    <source>
        <dbReference type="ARBA" id="ARBA00023157"/>
    </source>
</evidence>
<dbReference type="Gene3D" id="1.50.10.10">
    <property type="match status" value="1"/>
</dbReference>
<keyword evidence="6 11" id="KW-1015">Disulfide bond</keyword>
<evidence type="ECO:0000256" key="4">
    <source>
        <dbReference type="ARBA" id="ARBA00022729"/>
    </source>
</evidence>
<evidence type="ECO:0000256" key="7">
    <source>
        <dbReference type="ARBA" id="ARBA00023180"/>
    </source>
</evidence>
<evidence type="ECO:0000256" key="10">
    <source>
        <dbReference type="ARBA" id="ARBA00048605"/>
    </source>
</evidence>
<dbReference type="EMBL" id="ADAS02000003">
    <property type="protein sequence ID" value="OAV99371.1"/>
    <property type="molecule type" value="Genomic_DNA"/>
</dbReference>
<dbReference type="GO" id="GO:0005975">
    <property type="term" value="P:carbohydrate metabolic process"/>
    <property type="evidence" value="ECO:0007669"/>
    <property type="project" value="InterPro"/>
</dbReference>